<name>A0ABN3W173_9ACTN</name>
<dbReference type="Pfam" id="PF00702">
    <property type="entry name" value="Hydrolase"/>
    <property type="match status" value="1"/>
</dbReference>
<dbReference type="Proteomes" id="UP001500831">
    <property type="component" value="Unassembled WGS sequence"/>
</dbReference>
<dbReference type="Gene3D" id="3.40.50.1000">
    <property type="entry name" value="HAD superfamily/HAD-like"/>
    <property type="match status" value="1"/>
</dbReference>
<protein>
    <submittedName>
        <fullName evidence="2">HAD family phosphatase</fullName>
    </submittedName>
</protein>
<proteinExistence type="predicted"/>
<dbReference type="PRINTS" id="PR00413">
    <property type="entry name" value="HADHALOGNASE"/>
</dbReference>
<evidence type="ECO:0000256" key="1">
    <source>
        <dbReference type="SAM" id="MobiDB-lite"/>
    </source>
</evidence>
<keyword evidence="3" id="KW-1185">Reference proteome</keyword>
<evidence type="ECO:0000313" key="3">
    <source>
        <dbReference type="Proteomes" id="UP001500831"/>
    </source>
</evidence>
<evidence type="ECO:0000313" key="2">
    <source>
        <dbReference type="EMBL" id="GAA2878668.1"/>
    </source>
</evidence>
<organism evidence="2 3">
    <name type="scientific">Streptosporangium fragile</name>
    <dbReference type="NCBI Taxonomy" id="46186"/>
    <lineage>
        <taxon>Bacteria</taxon>
        <taxon>Bacillati</taxon>
        <taxon>Actinomycetota</taxon>
        <taxon>Actinomycetes</taxon>
        <taxon>Streptosporangiales</taxon>
        <taxon>Streptosporangiaceae</taxon>
        <taxon>Streptosporangium</taxon>
    </lineage>
</organism>
<sequence length="235" mass="25616">MKWVVVDYAGVVSLAPPERAGALLPRTLGVAPHEFWAAYRRERRAYDLGEVEASRFWGAVGERVGVTVDPDLLEVLVTLDLRAWTHLDEETLAVLREVAGSGVALALLADAPVELARLIDGRPWARLFRHRFFSADLRRAGPDPQVFRQACERLGAHPDDLLFVGGRRENVLAARALGIEAVLFGDASRLRSDLAGAGVGVVAAGGHAALPARTSPARRRTSPARRETREAVPRR</sequence>
<reference evidence="2 3" key="1">
    <citation type="journal article" date="2019" name="Int. J. Syst. Evol. Microbiol.">
        <title>The Global Catalogue of Microorganisms (GCM) 10K type strain sequencing project: providing services to taxonomists for standard genome sequencing and annotation.</title>
        <authorList>
            <consortium name="The Broad Institute Genomics Platform"/>
            <consortium name="The Broad Institute Genome Sequencing Center for Infectious Disease"/>
            <person name="Wu L."/>
            <person name="Ma J."/>
        </authorList>
    </citation>
    <scope>NUCLEOTIDE SEQUENCE [LARGE SCALE GENOMIC DNA]</scope>
    <source>
        <strain evidence="2 3">JCM 6242</strain>
    </source>
</reference>
<dbReference type="PANTHER" id="PTHR43611">
    <property type="entry name" value="ALPHA-D-GLUCOSE 1-PHOSPHATE PHOSPHATASE"/>
    <property type="match status" value="1"/>
</dbReference>
<accession>A0ABN3W173</accession>
<gene>
    <name evidence="2" type="ORF">GCM10010517_40740</name>
</gene>
<dbReference type="RefSeq" id="WP_344973745.1">
    <property type="nucleotide sequence ID" value="NZ_BAAAVI010000028.1"/>
</dbReference>
<feature type="compositionally biased region" description="Basic and acidic residues" evidence="1">
    <location>
        <begin position="224"/>
        <end position="235"/>
    </location>
</feature>
<dbReference type="InterPro" id="IPR023214">
    <property type="entry name" value="HAD_sf"/>
</dbReference>
<dbReference type="SUPFAM" id="SSF56784">
    <property type="entry name" value="HAD-like"/>
    <property type="match status" value="1"/>
</dbReference>
<dbReference type="PANTHER" id="PTHR43611:SF3">
    <property type="entry name" value="FLAVIN MONONUCLEOTIDE HYDROLASE 1, CHLOROPLATIC"/>
    <property type="match status" value="1"/>
</dbReference>
<feature type="region of interest" description="Disordered" evidence="1">
    <location>
        <begin position="210"/>
        <end position="235"/>
    </location>
</feature>
<dbReference type="InterPro" id="IPR036412">
    <property type="entry name" value="HAD-like_sf"/>
</dbReference>
<dbReference type="InterPro" id="IPR006439">
    <property type="entry name" value="HAD-SF_hydro_IA"/>
</dbReference>
<dbReference type="EMBL" id="BAAAVI010000028">
    <property type="protein sequence ID" value="GAA2878668.1"/>
    <property type="molecule type" value="Genomic_DNA"/>
</dbReference>
<comment type="caution">
    <text evidence="2">The sequence shown here is derived from an EMBL/GenBank/DDBJ whole genome shotgun (WGS) entry which is preliminary data.</text>
</comment>